<gene>
    <name evidence="7" type="ORF">Rhopal_000779-T1</name>
</gene>
<dbReference type="Proteomes" id="UP001342314">
    <property type="component" value="Unassembled WGS sequence"/>
</dbReference>
<comment type="subcellular location">
    <subcellularLocation>
        <location evidence="2">Cytoplasm</location>
    </subcellularLocation>
    <subcellularLocation>
        <location evidence="1">Nucleus</location>
    </subcellularLocation>
</comment>
<feature type="region of interest" description="Disordered" evidence="6">
    <location>
        <begin position="1"/>
        <end position="63"/>
    </location>
</feature>
<dbReference type="CDD" id="cd14820">
    <property type="entry name" value="TRAX"/>
    <property type="match status" value="1"/>
</dbReference>
<dbReference type="InterPro" id="IPR002848">
    <property type="entry name" value="Translin_fam"/>
</dbReference>
<organism evidence="7 8">
    <name type="scientific">Rhodotorula paludigena</name>
    <dbReference type="NCBI Taxonomy" id="86838"/>
    <lineage>
        <taxon>Eukaryota</taxon>
        <taxon>Fungi</taxon>
        <taxon>Dikarya</taxon>
        <taxon>Basidiomycota</taxon>
        <taxon>Pucciniomycotina</taxon>
        <taxon>Microbotryomycetes</taxon>
        <taxon>Sporidiobolales</taxon>
        <taxon>Sporidiobolaceae</taxon>
        <taxon>Rhodotorula</taxon>
    </lineage>
</organism>
<feature type="compositionally biased region" description="Low complexity" evidence="6">
    <location>
        <begin position="9"/>
        <end position="48"/>
    </location>
</feature>
<evidence type="ECO:0000256" key="5">
    <source>
        <dbReference type="ARBA" id="ARBA00023242"/>
    </source>
</evidence>
<sequence>MPSEPSVMPVEPTPTGSTSTPSSSVPAGPAAASTSTSEPSISAAPSTSQQPTAAPSPRPRERTRADRLLSSFTAFRAELDVHHAQRERVVKLSRDVTALSKQLIFALHRVGGAGRSREEVLSEAEGKRDELRRLFERLQGEVKGADFWRYERSVSPGIQEYLEGFTFFWYLEHHTLPTLEQAQASLLPPAPAPPTDSDPSSAAPPAPPAAAEPYFRVTVDDYLGGVADLTGELMRLAIASVGKNLSNSLTTTAGDADGGGFADIDRIGRLVREIKAEMTPLAAYARWLPKKLQVLDQSLAKIENASYNLRIRGAEYKDSPAMLQAIARKMADSGAGGRDRERGGDEVAVA</sequence>
<keyword evidence="8" id="KW-1185">Reference proteome</keyword>
<dbReference type="InterPro" id="IPR016069">
    <property type="entry name" value="Translin_C"/>
</dbReference>
<dbReference type="Gene3D" id="1.20.58.190">
    <property type="entry name" value="Translin, domain 1"/>
    <property type="match status" value="1"/>
</dbReference>
<dbReference type="SUPFAM" id="SSF74784">
    <property type="entry name" value="Translin"/>
    <property type="match status" value="1"/>
</dbReference>
<feature type="compositionally biased region" description="Basic and acidic residues" evidence="6">
    <location>
        <begin position="337"/>
        <end position="350"/>
    </location>
</feature>
<dbReference type="GO" id="GO:0005737">
    <property type="term" value="C:cytoplasm"/>
    <property type="evidence" value="ECO:0007669"/>
    <property type="project" value="UniProtKB-SubCell"/>
</dbReference>
<evidence type="ECO:0000256" key="1">
    <source>
        <dbReference type="ARBA" id="ARBA00004123"/>
    </source>
</evidence>
<evidence type="ECO:0000256" key="4">
    <source>
        <dbReference type="ARBA" id="ARBA00022490"/>
    </source>
</evidence>
<dbReference type="PANTHER" id="PTHR10741">
    <property type="entry name" value="TRANSLIN AND TRANSLIN ASSOCIATED PROTEIN X"/>
    <property type="match status" value="1"/>
</dbReference>
<evidence type="ECO:0008006" key="9">
    <source>
        <dbReference type="Google" id="ProtNLM"/>
    </source>
</evidence>
<keyword evidence="4" id="KW-0963">Cytoplasm</keyword>
<proteinExistence type="inferred from homology"/>
<feature type="region of interest" description="Disordered" evidence="6">
    <location>
        <begin position="331"/>
        <end position="350"/>
    </location>
</feature>
<feature type="compositionally biased region" description="Pro residues" evidence="6">
    <location>
        <begin position="188"/>
        <end position="209"/>
    </location>
</feature>
<accession>A0AAV5GD84</accession>
<comment type="caution">
    <text evidence="7">The sequence shown here is derived from an EMBL/GenBank/DDBJ whole genome shotgun (WGS) entry which is preliminary data.</text>
</comment>
<dbReference type="EMBL" id="BQKY01000002">
    <property type="protein sequence ID" value="GJN87824.1"/>
    <property type="molecule type" value="Genomic_DNA"/>
</dbReference>
<dbReference type="Gene3D" id="1.20.58.200">
    <property type="entry name" value="Translin, domain 2"/>
    <property type="match status" value="1"/>
</dbReference>
<protein>
    <recommendedName>
        <fullName evidence="9">Translin</fullName>
    </recommendedName>
</protein>
<reference evidence="7 8" key="1">
    <citation type="submission" date="2021-12" db="EMBL/GenBank/DDBJ databases">
        <title>High titer production of polyol ester of fatty acids by Rhodotorula paludigena BS15 towards product separation-free biomass refinery.</title>
        <authorList>
            <person name="Mano J."/>
            <person name="Ono H."/>
            <person name="Tanaka T."/>
            <person name="Naito K."/>
            <person name="Sushida H."/>
            <person name="Ike M."/>
            <person name="Tokuyasu K."/>
            <person name="Kitaoka M."/>
        </authorList>
    </citation>
    <scope>NUCLEOTIDE SEQUENCE [LARGE SCALE GENOMIC DNA]</scope>
    <source>
        <strain evidence="7 8">BS15</strain>
    </source>
</reference>
<dbReference type="AlphaFoldDB" id="A0AAV5GD84"/>
<dbReference type="GO" id="GO:0005634">
    <property type="term" value="C:nucleus"/>
    <property type="evidence" value="ECO:0007669"/>
    <property type="project" value="UniProtKB-SubCell"/>
</dbReference>
<name>A0AAV5GD84_9BASI</name>
<evidence type="ECO:0000256" key="6">
    <source>
        <dbReference type="SAM" id="MobiDB-lite"/>
    </source>
</evidence>
<evidence type="ECO:0000256" key="2">
    <source>
        <dbReference type="ARBA" id="ARBA00004496"/>
    </source>
</evidence>
<comment type="similarity">
    <text evidence="3">Belongs to the translin family.</text>
</comment>
<evidence type="ECO:0000256" key="3">
    <source>
        <dbReference type="ARBA" id="ARBA00005902"/>
    </source>
</evidence>
<dbReference type="InterPro" id="IPR036081">
    <property type="entry name" value="Translin_sf"/>
</dbReference>
<evidence type="ECO:0000313" key="7">
    <source>
        <dbReference type="EMBL" id="GJN87824.1"/>
    </source>
</evidence>
<keyword evidence="5" id="KW-0539">Nucleus</keyword>
<dbReference type="GO" id="GO:0043565">
    <property type="term" value="F:sequence-specific DNA binding"/>
    <property type="evidence" value="ECO:0007669"/>
    <property type="project" value="InterPro"/>
</dbReference>
<evidence type="ECO:0000313" key="8">
    <source>
        <dbReference type="Proteomes" id="UP001342314"/>
    </source>
</evidence>
<dbReference type="InterPro" id="IPR016068">
    <property type="entry name" value="Translin_N"/>
</dbReference>
<dbReference type="Pfam" id="PF01997">
    <property type="entry name" value="Translin"/>
    <property type="match status" value="1"/>
</dbReference>
<feature type="region of interest" description="Disordered" evidence="6">
    <location>
        <begin position="186"/>
        <end position="209"/>
    </location>
</feature>